<feature type="non-terminal residue" evidence="2">
    <location>
        <position position="96"/>
    </location>
</feature>
<evidence type="ECO:0000256" key="1">
    <source>
        <dbReference type="SAM" id="MobiDB-lite"/>
    </source>
</evidence>
<feature type="region of interest" description="Disordered" evidence="1">
    <location>
        <begin position="1"/>
        <end position="38"/>
    </location>
</feature>
<protein>
    <submittedName>
        <fullName evidence="2">Uncharacterized protein</fullName>
    </submittedName>
</protein>
<keyword evidence="3" id="KW-1185">Reference proteome</keyword>
<dbReference type="AlphaFoldDB" id="A0AAQ3X122"/>
<dbReference type="EMBL" id="CP144750">
    <property type="protein sequence ID" value="WVZ82003.1"/>
    <property type="molecule type" value="Genomic_DNA"/>
</dbReference>
<proteinExistence type="predicted"/>
<reference evidence="2 3" key="1">
    <citation type="submission" date="2024-02" db="EMBL/GenBank/DDBJ databases">
        <title>High-quality chromosome-scale genome assembly of Pensacola bahiagrass (Paspalum notatum Flugge var. saurae).</title>
        <authorList>
            <person name="Vega J.M."/>
            <person name="Podio M."/>
            <person name="Orjuela J."/>
            <person name="Siena L.A."/>
            <person name="Pessino S.C."/>
            <person name="Combes M.C."/>
            <person name="Mariac C."/>
            <person name="Albertini E."/>
            <person name="Pupilli F."/>
            <person name="Ortiz J.P.A."/>
            <person name="Leblanc O."/>
        </authorList>
    </citation>
    <scope>NUCLEOTIDE SEQUENCE [LARGE SCALE GENOMIC DNA]</scope>
    <source>
        <strain evidence="2">R1</strain>
        <tissue evidence="2">Leaf</tissue>
    </source>
</reference>
<name>A0AAQ3X122_PASNO</name>
<evidence type="ECO:0000313" key="3">
    <source>
        <dbReference type="Proteomes" id="UP001341281"/>
    </source>
</evidence>
<sequence>HVNEERTRELPVIEEPDDREPEGQPREEYPQATSTSPPRRLTLVRKVWSSSFVPAWVEELVTTRSEPSHDRQWGDIGGHDVTLLLARLLFIMNCDL</sequence>
<evidence type="ECO:0000313" key="2">
    <source>
        <dbReference type="EMBL" id="WVZ82003.1"/>
    </source>
</evidence>
<accession>A0AAQ3X122</accession>
<organism evidence="2 3">
    <name type="scientific">Paspalum notatum var. saurae</name>
    <dbReference type="NCBI Taxonomy" id="547442"/>
    <lineage>
        <taxon>Eukaryota</taxon>
        <taxon>Viridiplantae</taxon>
        <taxon>Streptophyta</taxon>
        <taxon>Embryophyta</taxon>
        <taxon>Tracheophyta</taxon>
        <taxon>Spermatophyta</taxon>
        <taxon>Magnoliopsida</taxon>
        <taxon>Liliopsida</taxon>
        <taxon>Poales</taxon>
        <taxon>Poaceae</taxon>
        <taxon>PACMAD clade</taxon>
        <taxon>Panicoideae</taxon>
        <taxon>Andropogonodae</taxon>
        <taxon>Paspaleae</taxon>
        <taxon>Paspalinae</taxon>
        <taxon>Paspalum</taxon>
    </lineage>
</organism>
<gene>
    <name evidence="2" type="ORF">U9M48_029320</name>
</gene>
<feature type="compositionally biased region" description="Basic and acidic residues" evidence="1">
    <location>
        <begin position="1"/>
        <end position="11"/>
    </location>
</feature>
<dbReference type="Proteomes" id="UP001341281">
    <property type="component" value="Chromosome 06"/>
</dbReference>